<protein>
    <submittedName>
        <fullName evidence="1">Uncharacterized protein</fullName>
    </submittedName>
</protein>
<evidence type="ECO:0000313" key="1">
    <source>
        <dbReference type="EMBL" id="PWN19195.1"/>
    </source>
</evidence>
<dbReference type="EMBL" id="KZ819332">
    <property type="protein sequence ID" value="PWN19195.1"/>
    <property type="molecule type" value="Genomic_DNA"/>
</dbReference>
<dbReference type="AlphaFoldDB" id="A0A316U892"/>
<dbReference type="GeneID" id="37017046"/>
<sequence length="131" mass="13953">MRMPNGCLCCSASWPWLKCRGRALGECHALLPTRRSEDWIRASSGHCDAPVWVNGMSPDCLPLTCRAPRHRCCSASHPDHGNGVAGDGTLRAGQCVMAATQFPNACLPRQCTLFYAPSAGAGVGTRAQSPN</sequence>
<reference evidence="1 2" key="1">
    <citation type="journal article" date="2018" name="Mol. Biol. Evol.">
        <title>Broad Genomic Sampling Reveals a Smut Pathogenic Ancestry of the Fungal Clade Ustilaginomycotina.</title>
        <authorList>
            <person name="Kijpornyongpan T."/>
            <person name="Mondo S.J."/>
            <person name="Barry K."/>
            <person name="Sandor L."/>
            <person name="Lee J."/>
            <person name="Lipzen A."/>
            <person name="Pangilinan J."/>
            <person name="LaButti K."/>
            <person name="Hainaut M."/>
            <person name="Henrissat B."/>
            <person name="Grigoriev I.V."/>
            <person name="Spatafora J.W."/>
            <person name="Aime M.C."/>
        </authorList>
    </citation>
    <scope>NUCLEOTIDE SEQUENCE [LARGE SCALE GENOMIC DNA]</scope>
    <source>
        <strain evidence="1 2">MCA 4718</strain>
    </source>
</reference>
<dbReference type="Proteomes" id="UP000245942">
    <property type="component" value="Unassembled WGS sequence"/>
</dbReference>
<dbReference type="RefSeq" id="XP_025346355.1">
    <property type="nucleotide sequence ID" value="XM_025495312.1"/>
</dbReference>
<accession>A0A316U892</accession>
<organism evidence="1 2">
    <name type="scientific">Pseudomicrostroma glucosiphilum</name>
    <dbReference type="NCBI Taxonomy" id="1684307"/>
    <lineage>
        <taxon>Eukaryota</taxon>
        <taxon>Fungi</taxon>
        <taxon>Dikarya</taxon>
        <taxon>Basidiomycota</taxon>
        <taxon>Ustilaginomycotina</taxon>
        <taxon>Exobasidiomycetes</taxon>
        <taxon>Microstromatales</taxon>
        <taxon>Microstromatales incertae sedis</taxon>
        <taxon>Pseudomicrostroma</taxon>
    </lineage>
</organism>
<gene>
    <name evidence="1" type="ORF">BCV69DRAFT_47342</name>
</gene>
<evidence type="ECO:0000313" key="2">
    <source>
        <dbReference type="Proteomes" id="UP000245942"/>
    </source>
</evidence>
<proteinExistence type="predicted"/>
<name>A0A316U892_9BASI</name>
<keyword evidence="2" id="KW-1185">Reference proteome</keyword>